<dbReference type="InterPro" id="IPR013108">
    <property type="entry name" value="Amidohydro_3"/>
</dbReference>
<dbReference type="NCBIfam" id="NF011987">
    <property type="entry name" value="PRK15446.2-3"/>
    <property type="match status" value="1"/>
</dbReference>
<organism evidence="4 5">
    <name type="scientific">Arenibacterium halophilum</name>
    <dbReference type="NCBI Taxonomy" id="2583821"/>
    <lineage>
        <taxon>Bacteria</taxon>
        <taxon>Pseudomonadati</taxon>
        <taxon>Pseudomonadota</taxon>
        <taxon>Alphaproteobacteria</taxon>
        <taxon>Rhodobacterales</taxon>
        <taxon>Paracoccaceae</taxon>
        <taxon>Arenibacterium</taxon>
    </lineage>
</organism>
<proteinExistence type="inferred from homology"/>
<evidence type="ECO:0000256" key="1">
    <source>
        <dbReference type="ARBA" id="ARBA00010716"/>
    </source>
</evidence>
<sequence>MKALDLDFTGAQVLVPGQGLARARLSMADGRIADAPVGRAVDASGYLLLPGIVDIHGDAFERHLAPRRGAAPDMAEGVASVAAELAANGITTGVIAQFHSWEGGLRGPDHAARVFTALRDAGNIHGTDMRPQLRFEIGQLEAYDTLPDWLAQWDVGYLVYNDHLPHDRLAQGKTPPRLTGQALKAGRNPEKHLAMLMDMHRRYPEVPKALDDLSARLRAQGVTLGYHDARTAPECVAMKTRGAALAEFPETPQAAQAARDLGQGVIMGAPNTVRGSSQRGNASARDMIAAGLCDALASDYHYPALRAAVFECVDSGMCTFEQGWALVSTGPARLLGLEDRGTLRPGLRADITVIDETTRRVAACFAGGSVTCMTGEFASRIFAAP</sequence>
<dbReference type="EMBL" id="VCPC01000003">
    <property type="protein sequence ID" value="TMV11673.1"/>
    <property type="molecule type" value="Genomic_DNA"/>
</dbReference>
<dbReference type="InterPro" id="IPR032466">
    <property type="entry name" value="Metal_Hydrolase"/>
</dbReference>
<accession>A0ABY2X898</accession>
<comment type="similarity">
    <text evidence="1">Belongs to the metallo-dependent hydrolases superfamily. NagA family.</text>
</comment>
<dbReference type="Proteomes" id="UP001191082">
    <property type="component" value="Unassembled WGS sequence"/>
</dbReference>
<dbReference type="InterPro" id="IPR012696">
    <property type="entry name" value="PhnM"/>
</dbReference>
<comment type="caution">
    <text evidence="4">The sequence shown here is derived from an EMBL/GenBank/DDBJ whole genome shotgun (WGS) entry which is preliminary data.</text>
</comment>
<dbReference type="RefSeq" id="WP_138864736.1">
    <property type="nucleotide sequence ID" value="NZ_VCPC01000003.1"/>
</dbReference>
<dbReference type="InterPro" id="IPR011059">
    <property type="entry name" value="Metal-dep_hydrolase_composite"/>
</dbReference>
<dbReference type="Gene3D" id="3.20.20.140">
    <property type="entry name" value="Metal-dependent hydrolases"/>
    <property type="match status" value="1"/>
</dbReference>
<dbReference type="SUPFAM" id="SSF51556">
    <property type="entry name" value="Metallo-dependent hydrolases"/>
    <property type="match status" value="1"/>
</dbReference>
<keyword evidence="5" id="KW-1185">Reference proteome</keyword>
<gene>
    <name evidence="4" type="ORF">FGK64_15485</name>
</gene>
<dbReference type="PIRSF" id="PIRSF038971">
    <property type="entry name" value="PhnM"/>
    <property type="match status" value="1"/>
</dbReference>
<evidence type="ECO:0000313" key="4">
    <source>
        <dbReference type="EMBL" id="TMV11673.1"/>
    </source>
</evidence>
<protein>
    <submittedName>
        <fullName evidence="4">Alpha-D-ribose 1-methylphosphonate 5-triphosphate diphosphatase</fullName>
    </submittedName>
</protein>
<dbReference type="SUPFAM" id="SSF51338">
    <property type="entry name" value="Composite domain of metallo-dependent hydrolases"/>
    <property type="match status" value="1"/>
</dbReference>
<reference evidence="4 5" key="1">
    <citation type="submission" date="2019-05" db="EMBL/GenBank/DDBJ databases">
        <title>Marivita sp. nov. isolated from sea sediment.</title>
        <authorList>
            <person name="Kim W."/>
        </authorList>
    </citation>
    <scope>NUCLEOTIDE SEQUENCE [LARGE SCALE GENOMIC DNA]</scope>
    <source>
        <strain evidence="4 5">CAU 1492</strain>
    </source>
</reference>
<evidence type="ECO:0000256" key="2">
    <source>
        <dbReference type="ARBA" id="ARBA00022801"/>
    </source>
</evidence>
<evidence type="ECO:0000313" key="5">
    <source>
        <dbReference type="Proteomes" id="UP001191082"/>
    </source>
</evidence>
<dbReference type="PANTHER" id="PTHR11113">
    <property type="entry name" value="N-ACETYLGLUCOSAMINE-6-PHOSPHATE DEACETYLASE"/>
    <property type="match status" value="1"/>
</dbReference>
<dbReference type="PANTHER" id="PTHR11113:SF14">
    <property type="entry name" value="N-ACETYLGLUCOSAMINE-6-PHOSPHATE DEACETYLASE"/>
    <property type="match status" value="1"/>
</dbReference>
<feature type="domain" description="Amidohydrolase 3" evidence="3">
    <location>
        <begin position="264"/>
        <end position="356"/>
    </location>
</feature>
<keyword evidence="2" id="KW-0378">Hydrolase</keyword>
<name>A0ABY2X898_9RHOB</name>
<dbReference type="Pfam" id="PF07969">
    <property type="entry name" value="Amidohydro_3"/>
    <property type="match status" value="1"/>
</dbReference>
<evidence type="ECO:0000259" key="3">
    <source>
        <dbReference type="Pfam" id="PF07969"/>
    </source>
</evidence>